<dbReference type="Gene3D" id="3.40.720.10">
    <property type="entry name" value="Alkaline Phosphatase, subunit A"/>
    <property type="match status" value="1"/>
</dbReference>
<gene>
    <name evidence="1" type="ORF">SAMN06295933_0427</name>
</gene>
<organism evidence="1 2">
    <name type="scientific">Desulfovibrio gilichinskyi</name>
    <dbReference type="NCBI Taxonomy" id="1519643"/>
    <lineage>
        <taxon>Bacteria</taxon>
        <taxon>Pseudomonadati</taxon>
        <taxon>Thermodesulfobacteriota</taxon>
        <taxon>Desulfovibrionia</taxon>
        <taxon>Desulfovibrionales</taxon>
        <taxon>Desulfovibrionaceae</taxon>
        <taxon>Desulfovibrio</taxon>
    </lineage>
</organism>
<keyword evidence="2" id="KW-1185">Reference proteome</keyword>
<name>A0A1X7C6W5_9BACT</name>
<evidence type="ECO:0000313" key="2">
    <source>
        <dbReference type="Proteomes" id="UP000192906"/>
    </source>
</evidence>
<sequence>MILTSTERKRFVVLGLDGLPASLAVKMAAKLPNLSRIAGKNTPLTAEVPDLSPVNWTSFFTADGPEAHGIYGFTKLDRSSYTLSINNFDNVYGATIFDQIGKKGFVSKVINLPNTYPARPLRGMLISGFVADSLEKAVYPPFLLGPLKSSGFILEADTTKGLMAPEYLIDQVSRTLECRLKAFEMLWNDLAWDLFVIVFTETDRLFHFLYPAFEDAAHPLHSICMDFMVKWDAAIGRVLDRFEALPGKKKLISFADHGFTSLETEVDLNAFLIQKGLLSFRHTPDDQWDSTAVSDESKAFALDPGRIYIHTAENFDRGQVNKCDAESIAETIASDLMKLEFNGQQVMESVHTGTKLYGDNAIGNPPDLICTAKPGFDLKAKFDRNDIYGFFGRTGTHTRKDAFFYSSDGEQADLMRDTGKMVLNWFED</sequence>
<proteinExistence type="predicted"/>
<protein>
    <submittedName>
        <fullName evidence="1">Predicted phosphohydrolase or phosphomutase, AlkP superfamily</fullName>
    </submittedName>
</protein>
<dbReference type="EMBL" id="FWZU01000001">
    <property type="protein sequence ID" value="SME91120.1"/>
    <property type="molecule type" value="Genomic_DNA"/>
</dbReference>
<accession>A0A1X7C6W5</accession>
<evidence type="ECO:0000313" key="1">
    <source>
        <dbReference type="EMBL" id="SME91120.1"/>
    </source>
</evidence>
<dbReference type="STRING" id="1519643.SAMN06295933_0427"/>
<dbReference type="OrthoDB" id="9771966at2"/>
<dbReference type="SUPFAM" id="SSF53649">
    <property type="entry name" value="Alkaline phosphatase-like"/>
    <property type="match status" value="1"/>
</dbReference>
<dbReference type="Proteomes" id="UP000192906">
    <property type="component" value="Unassembled WGS sequence"/>
</dbReference>
<dbReference type="Pfam" id="PF01663">
    <property type="entry name" value="Phosphodiest"/>
    <property type="match status" value="1"/>
</dbReference>
<dbReference type="InterPro" id="IPR017850">
    <property type="entry name" value="Alkaline_phosphatase_core_sf"/>
</dbReference>
<dbReference type="AlphaFoldDB" id="A0A1X7C6W5"/>
<dbReference type="InterPro" id="IPR002591">
    <property type="entry name" value="Phosphodiest/P_Trfase"/>
</dbReference>
<dbReference type="RefSeq" id="WP_085097611.1">
    <property type="nucleotide sequence ID" value="NZ_FWZU01000001.1"/>
</dbReference>
<reference evidence="2" key="1">
    <citation type="submission" date="2017-04" db="EMBL/GenBank/DDBJ databases">
        <authorList>
            <person name="Varghese N."/>
            <person name="Submissions S."/>
        </authorList>
    </citation>
    <scope>NUCLEOTIDE SEQUENCE [LARGE SCALE GENOMIC DNA]</scope>
    <source>
        <strain evidence="2">K3S</strain>
    </source>
</reference>
<dbReference type="GO" id="GO:0016787">
    <property type="term" value="F:hydrolase activity"/>
    <property type="evidence" value="ECO:0007669"/>
    <property type="project" value="UniProtKB-KW"/>
</dbReference>
<keyword evidence="1" id="KW-0378">Hydrolase</keyword>